<evidence type="ECO:0000256" key="1">
    <source>
        <dbReference type="ARBA" id="ARBA00004123"/>
    </source>
</evidence>
<name>A0A540NFW1_MALBA</name>
<dbReference type="PANTHER" id="PTHR45940">
    <property type="entry name" value="WUSCHEL-RELATED HOMEOBOX 1-RELATED"/>
    <property type="match status" value="1"/>
</dbReference>
<feature type="region of interest" description="Disordered" evidence="11">
    <location>
        <begin position="147"/>
        <end position="166"/>
    </location>
</feature>
<keyword evidence="7 9" id="KW-0539">Nucleus</keyword>
<dbReference type="InterPro" id="IPR009057">
    <property type="entry name" value="Homeodomain-like_sf"/>
</dbReference>
<feature type="domain" description="Homeobox" evidence="12">
    <location>
        <begin position="94"/>
        <end position="149"/>
    </location>
</feature>
<dbReference type="PANTHER" id="PTHR45940:SF13">
    <property type="entry name" value="WUSCHEL-RELATED HOMEOBOX 1"/>
    <property type="match status" value="1"/>
</dbReference>
<keyword evidence="5 9" id="KW-0371">Homeobox</keyword>
<comment type="caution">
    <text evidence="13">The sequence shown here is derived from an EMBL/GenBank/DDBJ whole genome shotgun (WGS) entry which is preliminary data.</text>
</comment>
<comment type="similarity">
    <text evidence="8">Belongs to the WUS homeobox family.</text>
</comment>
<keyword evidence="2" id="KW-0217">Developmental protein</keyword>
<dbReference type="AlphaFoldDB" id="A0A540NFW1"/>
<keyword evidence="4 9" id="KW-0238">DNA-binding</keyword>
<dbReference type="GO" id="GO:0003700">
    <property type="term" value="F:DNA-binding transcription factor activity"/>
    <property type="evidence" value="ECO:0007669"/>
    <property type="project" value="InterPro"/>
</dbReference>
<dbReference type="InterPro" id="IPR001356">
    <property type="entry name" value="HD"/>
</dbReference>
<dbReference type="CDD" id="cd00086">
    <property type="entry name" value="homeodomain"/>
    <property type="match status" value="1"/>
</dbReference>
<evidence type="ECO:0000256" key="3">
    <source>
        <dbReference type="ARBA" id="ARBA00023015"/>
    </source>
</evidence>
<evidence type="ECO:0000256" key="2">
    <source>
        <dbReference type="ARBA" id="ARBA00022473"/>
    </source>
</evidence>
<protein>
    <recommendedName>
        <fullName evidence="12">Homeobox domain-containing protein</fullName>
    </recommendedName>
</protein>
<evidence type="ECO:0000256" key="7">
    <source>
        <dbReference type="ARBA" id="ARBA00023242"/>
    </source>
</evidence>
<dbReference type="STRING" id="106549.A0A540NFW1"/>
<feature type="DNA-binding region" description="Homeobox" evidence="9">
    <location>
        <begin position="96"/>
        <end position="150"/>
    </location>
</feature>
<dbReference type="SMART" id="SM00389">
    <property type="entry name" value="HOX"/>
    <property type="match status" value="1"/>
</dbReference>
<evidence type="ECO:0000256" key="5">
    <source>
        <dbReference type="ARBA" id="ARBA00023155"/>
    </source>
</evidence>
<evidence type="ECO:0000256" key="9">
    <source>
        <dbReference type="PROSITE-ProRule" id="PRU00108"/>
    </source>
</evidence>
<dbReference type="InterPro" id="IPR044555">
    <property type="entry name" value="WUSCHEL-like"/>
</dbReference>
<dbReference type="PROSITE" id="PS50071">
    <property type="entry name" value="HOMEOBOX_2"/>
    <property type="match status" value="1"/>
</dbReference>
<keyword evidence="6" id="KW-0804">Transcription</keyword>
<proteinExistence type="inferred from homology"/>
<accession>A0A540NFW1</accession>
<keyword evidence="14" id="KW-1185">Reference proteome</keyword>
<evidence type="ECO:0000256" key="4">
    <source>
        <dbReference type="ARBA" id="ARBA00023125"/>
    </source>
</evidence>
<dbReference type="Gene3D" id="1.10.10.60">
    <property type="entry name" value="Homeodomain-like"/>
    <property type="match status" value="1"/>
</dbReference>
<evidence type="ECO:0000256" key="11">
    <source>
        <dbReference type="SAM" id="MobiDB-lite"/>
    </source>
</evidence>
<evidence type="ECO:0000256" key="6">
    <source>
        <dbReference type="ARBA" id="ARBA00023163"/>
    </source>
</evidence>
<dbReference type="GO" id="GO:0099402">
    <property type="term" value="P:plant organ development"/>
    <property type="evidence" value="ECO:0007669"/>
    <property type="project" value="InterPro"/>
</dbReference>
<comment type="subcellular location">
    <subcellularLocation>
        <location evidence="1 9 10">Nucleus</location>
    </subcellularLocation>
</comment>
<evidence type="ECO:0000256" key="8">
    <source>
        <dbReference type="ARBA" id="ARBA00024040"/>
    </source>
</evidence>
<reference evidence="13 14" key="1">
    <citation type="journal article" date="2019" name="G3 (Bethesda)">
        <title>Sequencing of a Wild Apple (Malus baccata) Genome Unravels the Differences Between Cultivated and Wild Apple Species Regarding Disease Resistance and Cold Tolerance.</title>
        <authorList>
            <person name="Chen X."/>
        </authorList>
    </citation>
    <scope>NUCLEOTIDE SEQUENCE [LARGE SCALE GENOMIC DNA]</scope>
    <source>
        <strain evidence="14">cv. Shandingzi</strain>
        <tissue evidence="13">Leaves</tissue>
    </source>
</reference>
<dbReference type="SUPFAM" id="SSF46689">
    <property type="entry name" value="Homeodomain-like"/>
    <property type="match status" value="1"/>
</dbReference>
<dbReference type="Pfam" id="PF00046">
    <property type="entry name" value="Homeodomain"/>
    <property type="match status" value="1"/>
</dbReference>
<keyword evidence="3" id="KW-0805">Transcription regulation</keyword>
<evidence type="ECO:0000313" key="14">
    <source>
        <dbReference type="Proteomes" id="UP000315295"/>
    </source>
</evidence>
<dbReference type="FunFam" id="1.10.10.60:FF:000146">
    <property type="entry name" value="WUSCHEL-related homeobox 4"/>
    <property type="match status" value="1"/>
</dbReference>
<evidence type="ECO:0000259" key="12">
    <source>
        <dbReference type="PROSITE" id="PS50071"/>
    </source>
</evidence>
<evidence type="ECO:0000313" key="13">
    <source>
        <dbReference type="EMBL" id="TQE09937.1"/>
    </source>
</evidence>
<gene>
    <name evidence="13" type="ORF">C1H46_004515</name>
</gene>
<dbReference type="GO" id="GO:0005634">
    <property type="term" value="C:nucleus"/>
    <property type="evidence" value="ECO:0007669"/>
    <property type="project" value="UniProtKB-SubCell"/>
</dbReference>
<dbReference type="GO" id="GO:0003677">
    <property type="term" value="F:DNA binding"/>
    <property type="evidence" value="ECO:0007669"/>
    <property type="project" value="UniProtKB-UniRule"/>
</dbReference>
<dbReference type="Proteomes" id="UP000315295">
    <property type="component" value="Unassembled WGS sequence"/>
</dbReference>
<organism evidence="13 14">
    <name type="scientific">Malus baccata</name>
    <name type="common">Siberian crab apple</name>
    <name type="synonym">Pyrus baccata</name>
    <dbReference type="NCBI Taxonomy" id="106549"/>
    <lineage>
        <taxon>Eukaryota</taxon>
        <taxon>Viridiplantae</taxon>
        <taxon>Streptophyta</taxon>
        <taxon>Embryophyta</taxon>
        <taxon>Tracheophyta</taxon>
        <taxon>Spermatophyta</taxon>
        <taxon>Magnoliopsida</taxon>
        <taxon>eudicotyledons</taxon>
        <taxon>Gunneridae</taxon>
        <taxon>Pentapetalae</taxon>
        <taxon>rosids</taxon>
        <taxon>fabids</taxon>
        <taxon>Rosales</taxon>
        <taxon>Rosaceae</taxon>
        <taxon>Amygdaloideae</taxon>
        <taxon>Maleae</taxon>
        <taxon>Malus</taxon>
    </lineage>
</organism>
<sequence length="380" mass="43317">MWMMGYNDGGHGDFNMPDSFNGRKLRTLIPRSLPSVNNTSSTITTPPCLNRSAIYGSHDFLTQYHQLAAMAEQNKRSEFLNTPQVVVSSRWNPTPEQLRALEELYRRGTRTPSAEQIQHITAQLRKYGKIEGKNVFYWFQNHKARERQKRRRQMESSALSAEHDQQLQISMTSTDNQKKEELLGASRTGFEVAETKNWAPSTNCSTATFVEESVSIQRTAKAAAAECRTDGWIQFDEEELEQRRNFVERNATWQMMQLSCPSHPHPHPPTHLINTPPTCDSTTARSRAAATVRRTDQRLFKSHDLSIFIAPYTSETGFNTEQHHGCEESQTLQLFPLRSGHVKASANANELSVNDKDHTELSASFSAHPYPFFEFLPLKN</sequence>
<dbReference type="EMBL" id="VIEB01000051">
    <property type="protein sequence ID" value="TQE09937.1"/>
    <property type="molecule type" value="Genomic_DNA"/>
</dbReference>
<evidence type="ECO:0000256" key="10">
    <source>
        <dbReference type="RuleBase" id="RU000682"/>
    </source>
</evidence>